<gene>
    <name evidence="1" type="ORF">GW587_12930</name>
</gene>
<keyword evidence="2" id="KW-1185">Reference proteome</keyword>
<reference evidence="2" key="2">
    <citation type="submission" date="2023-07" db="EMBL/GenBank/DDBJ databases">
        <title>Duganella aceri sp. nov., isolated from tree sap.</title>
        <authorList>
            <person name="Kim I.S."/>
        </authorList>
    </citation>
    <scope>NUCLEOTIDE SEQUENCE [LARGE SCALE GENOMIC DNA]</scope>
    <source>
        <strain evidence="2">SAP-35</strain>
    </source>
</reference>
<evidence type="ECO:0000313" key="1">
    <source>
        <dbReference type="EMBL" id="NGZ85154.1"/>
    </source>
</evidence>
<evidence type="ECO:0000313" key="2">
    <source>
        <dbReference type="Proteomes" id="UP000666369"/>
    </source>
</evidence>
<reference evidence="1 2" key="1">
    <citation type="submission" date="2020-01" db="EMBL/GenBank/DDBJ databases">
        <authorList>
            <person name="Lee S.D."/>
        </authorList>
    </citation>
    <scope>NUCLEOTIDE SEQUENCE [LARGE SCALE GENOMIC DNA]</scope>
    <source>
        <strain evidence="1 2">SAP-35</strain>
    </source>
</reference>
<dbReference type="Proteomes" id="UP000666369">
    <property type="component" value="Unassembled WGS sequence"/>
</dbReference>
<organism evidence="1 2">
    <name type="scientific">Duganella aceris</name>
    <dbReference type="NCBI Taxonomy" id="2703883"/>
    <lineage>
        <taxon>Bacteria</taxon>
        <taxon>Pseudomonadati</taxon>
        <taxon>Pseudomonadota</taxon>
        <taxon>Betaproteobacteria</taxon>
        <taxon>Burkholderiales</taxon>
        <taxon>Oxalobacteraceae</taxon>
        <taxon>Telluria group</taxon>
        <taxon>Duganella</taxon>
    </lineage>
</organism>
<dbReference type="RefSeq" id="WP_166103321.1">
    <property type="nucleotide sequence ID" value="NZ_JAADJT010000005.1"/>
</dbReference>
<comment type="caution">
    <text evidence="1">The sequence shown here is derived from an EMBL/GenBank/DDBJ whole genome shotgun (WGS) entry which is preliminary data.</text>
</comment>
<sequence length="86" mass="9214">MIPKKTATPADGEKYERRIDGPAEVIDEAVVIATVDGVGPAIERMSDAGVAHQTALRVLSSPAHHREVREATIAKVLSTRRRAGKS</sequence>
<name>A0ABX0FKV3_9BURK</name>
<proteinExistence type="predicted"/>
<accession>A0ABX0FKV3</accession>
<protein>
    <submittedName>
        <fullName evidence="1">Uncharacterized protein</fullName>
    </submittedName>
</protein>
<dbReference type="EMBL" id="JAADJT010000005">
    <property type="protein sequence ID" value="NGZ85154.1"/>
    <property type="molecule type" value="Genomic_DNA"/>
</dbReference>